<evidence type="ECO:0000313" key="1">
    <source>
        <dbReference type="EMBL" id="VWC52196.1"/>
    </source>
</evidence>
<evidence type="ECO:0000313" key="2">
    <source>
        <dbReference type="Proteomes" id="UP000494170"/>
    </source>
</evidence>
<protein>
    <submittedName>
        <fullName evidence="1">Uncharacterized protein</fullName>
    </submittedName>
</protein>
<reference evidence="1 2" key="1">
    <citation type="submission" date="2019-09" db="EMBL/GenBank/DDBJ databases">
        <authorList>
            <person name="Depoorter E."/>
        </authorList>
    </citation>
    <scope>NUCLEOTIDE SEQUENCE [LARGE SCALE GENOMIC DNA]</scope>
    <source>
        <strain evidence="1">LMG 6863</strain>
    </source>
</reference>
<proteinExistence type="predicted"/>
<organism evidence="1 2">
    <name type="scientific">Burkholderia lata (strain ATCC 17760 / DSM 23089 / LMG 22485 / NCIMB 9086 / R18194 / 383)</name>
    <dbReference type="NCBI Taxonomy" id="482957"/>
    <lineage>
        <taxon>Bacteria</taxon>
        <taxon>Pseudomonadati</taxon>
        <taxon>Pseudomonadota</taxon>
        <taxon>Betaproteobacteria</taxon>
        <taxon>Burkholderiales</taxon>
        <taxon>Burkholderiaceae</taxon>
        <taxon>Burkholderia</taxon>
        <taxon>Burkholderia cepacia complex</taxon>
    </lineage>
</organism>
<dbReference type="AlphaFoldDB" id="A0A6P2SV67"/>
<dbReference type="EMBL" id="CABVPY010000154">
    <property type="protein sequence ID" value="VWC52196.1"/>
    <property type="molecule type" value="Genomic_DNA"/>
</dbReference>
<dbReference type="Proteomes" id="UP000494170">
    <property type="component" value="Unassembled WGS sequence"/>
</dbReference>
<accession>A0A6P2SV67</accession>
<gene>
    <name evidence="1" type="ORF">BLA6863_08034</name>
</gene>
<name>A0A6P2SV67_BURL3</name>
<sequence>MGPAGNVSPYVGGEDVKVACGGRGCLWARAWTVWGRVYVWLAENAPPHVVEERVQVGWRAWSLVGWSVVGLGLCLRGSAGNVTPYVVGNAFRRCVPGAGAYGPERDRFGAACISVRREMCRRMLWGNAFTRYVLAMGAYRPERGRFTAARICIRREICRRMLWGNAFTRYVLAMGAYRPERGRFAAACICIRREICRRMS</sequence>